<name>A0ABR4HUK7_9EURO</name>
<dbReference type="PROSITE" id="PS50850">
    <property type="entry name" value="MFS"/>
    <property type="match status" value="1"/>
</dbReference>
<evidence type="ECO:0000256" key="2">
    <source>
        <dbReference type="ARBA" id="ARBA00022692"/>
    </source>
</evidence>
<dbReference type="Pfam" id="PF07690">
    <property type="entry name" value="MFS_1"/>
    <property type="match status" value="1"/>
</dbReference>
<dbReference type="PANTHER" id="PTHR23501">
    <property type="entry name" value="MAJOR FACILITATOR SUPERFAMILY"/>
    <property type="match status" value="1"/>
</dbReference>
<feature type="transmembrane region" description="Helical" evidence="5">
    <location>
        <begin position="210"/>
        <end position="231"/>
    </location>
</feature>
<reference evidence="7 8" key="1">
    <citation type="submission" date="2024-07" db="EMBL/GenBank/DDBJ databases">
        <title>Section-level genome sequencing and comparative genomics of Aspergillus sections Usti and Cavernicolus.</title>
        <authorList>
            <consortium name="Lawrence Berkeley National Laboratory"/>
            <person name="Nybo J.L."/>
            <person name="Vesth T.C."/>
            <person name="Theobald S."/>
            <person name="Frisvad J.C."/>
            <person name="Larsen T.O."/>
            <person name="Kjaerboelling I."/>
            <person name="Rothschild-Mancinelli K."/>
            <person name="Lyhne E.K."/>
            <person name="Kogle M.E."/>
            <person name="Barry K."/>
            <person name="Clum A."/>
            <person name="Na H."/>
            <person name="Ledsgaard L."/>
            <person name="Lin J."/>
            <person name="Lipzen A."/>
            <person name="Kuo A."/>
            <person name="Riley R."/>
            <person name="Mondo S."/>
            <person name="Labutti K."/>
            <person name="Haridas S."/>
            <person name="Pangalinan J."/>
            <person name="Salamov A.A."/>
            <person name="Simmons B.A."/>
            <person name="Magnuson J.K."/>
            <person name="Chen J."/>
            <person name="Drula E."/>
            <person name="Henrissat B."/>
            <person name="Wiebenga A."/>
            <person name="Lubbers R.J."/>
            <person name="Gomes A.C."/>
            <person name="Makela M.R."/>
            <person name="Stajich J."/>
            <person name="Grigoriev I.V."/>
            <person name="Mortensen U.H."/>
            <person name="De Vries R.P."/>
            <person name="Baker S.E."/>
            <person name="Andersen M.R."/>
        </authorList>
    </citation>
    <scope>NUCLEOTIDE SEQUENCE [LARGE SCALE GENOMIC DNA]</scope>
    <source>
        <strain evidence="7 8">CBS 588.65</strain>
    </source>
</reference>
<proteinExistence type="predicted"/>
<dbReference type="Proteomes" id="UP001610334">
    <property type="component" value="Unassembled WGS sequence"/>
</dbReference>
<comment type="caution">
    <text evidence="7">The sequence shown here is derived from an EMBL/GenBank/DDBJ whole genome shotgun (WGS) entry which is preliminary data.</text>
</comment>
<protein>
    <submittedName>
        <fullName evidence="7">Major facilitator superfamily domain-containing protein</fullName>
    </submittedName>
</protein>
<dbReference type="EMBL" id="JBFXLT010000011">
    <property type="protein sequence ID" value="KAL2819170.1"/>
    <property type="molecule type" value="Genomic_DNA"/>
</dbReference>
<feature type="transmembrane region" description="Helical" evidence="5">
    <location>
        <begin position="345"/>
        <end position="362"/>
    </location>
</feature>
<dbReference type="Gene3D" id="1.20.1720.10">
    <property type="entry name" value="Multidrug resistance protein D"/>
    <property type="match status" value="1"/>
</dbReference>
<feature type="transmembrane region" description="Helical" evidence="5">
    <location>
        <begin position="107"/>
        <end position="132"/>
    </location>
</feature>
<comment type="subcellular location">
    <subcellularLocation>
        <location evidence="1">Membrane</location>
        <topology evidence="1">Multi-pass membrane protein</topology>
    </subcellularLocation>
</comment>
<dbReference type="InterPro" id="IPR011701">
    <property type="entry name" value="MFS"/>
</dbReference>
<evidence type="ECO:0000256" key="4">
    <source>
        <dbReference type="ARBA" id="ARBA00023136"/>
    </source>
</evidence>
<dbReference type="InterPro" id="IPR036259">
    <property type="entry name" value="MFS_trans_sf"/>
</dbReference>
<feature type="transmembrane region" description="Helical" evidence="5">
    <location>
        <begin position="139"/>
        <end position="158"/>
    </location>
</feature>
<gene>
    <name evidence="7" type="ORF">BJX63DRAFT_418929</name>
</gene>
<feature type="transmembrane region" description="Helical" evidence="5">
    <location>
        <begin position="483"/>
        <end position="501"/>
    </location>
</feature>
<dbReference type="PRINTS" id="PR01036">
    <property type="entry name" value="TCRTETB"/>
</dbReference>
<keyword evidence="2 5" id="KW-0812">Transmembrane</keyword>
<evidence type="ECO:0000256" key="5">
    <source>
        <dbReference type="SAM" id="Phobius"/>
    </source>
</evidence>
<feature type="transmembrane region" description="Helical" evidence="5">
    <location>
        <begin position="374"/>
        <end position="395"/>
    </location>
</feature>
<dbReference type="CDD" id="cd17502">
    <property type="entry name" value="MFS_Azr1_MDR_like"/>
    <property type="match status" value="1"/>
</dbReference>
<feature type="transmembrane region" description="Helical" evidence="5">
    <location>
        <begin position="321"/>
        <end position="338"/>
    </location>
</feature>
<accession>A0ABR4HUK7</accession>
<dbReference type="PANTHER" id="PTHR23501:SF198">
    <property type="entry name" value="AZOLE RESISTANCE PROTEIN 1-RELATED"/>
    <property type="match status" value="1"/>
</dbReference>
<dbReference type="InterPro" id="IPR020846">
    <property type="entry name" value="MFS_dom"/>
</dbReference>
<dbReference type="Gene3D" id="1.20.1250.20">
    <property type="entry name" value="MFS general substrate transporter like domains"/>
    <property type="match status" value="1"/>
</dbReference>
<organism evidence="7 8">
    <name type="scientific">Aspergillus granulosus</name>
    <dbReference type="NCBI Taxonomy" id="176169"/>
    <lineage>
        <taxon>Eukaryota</taxon>
        <taxon>Fungi</taxon>
        <taxon>Dikarya</taxon>
        <taxon>Ascomycota</taxon>
        <taxon>Pezizomycotina</taxon>
        <taxon>Eurotiomycetes</taxon>
        <taxon>Eurotiomycetidae</taxon>
        <taxon>Eurotiales</taxon>
        <taxon>Aspergillaceae</taxon>
        <taxon>Aspergillus</taxon>
        <taxon>Aspergillus subgen. Nidulantes</taxon>
    </lineage>
</organism>
<evidence type="ECO:0000313" key="7">
    <source>
        <dbReference type="EMBL" id="KAL2819170.1"/>
    </source>
</evidence>
<sequence>MAAPAPQYPQGIRYLLAVATLCLAIFLSALDNTIIATATPYISDDFHSLKDVGWYSSVYTMAACTTQLLFGKLLTRYSIRWIYSFAMFLFLVGSAVCGSAPSSHALIIGRAIAGVGCAGILVAAISLVAFLVPPAKRPVVLGLISASRGLATTFGPLIGGALTENVSWRWTFYINLPIGAALQAAFLFLVHPPRRDTDAFTSWADFVKTLDLFGLAALLPSIVCLLLALQWGGLHYAWQDARIIVLLVLSGVLAIAFVSIEVWQGPAAMLPTRVVTQRTVSSVSFYGFCTTSATFVLTYYLPTWFQGVKGASPIQSGVWTLPWVITSTIVSVVGGVLISKVGYPGAFMGIGTVLGAIGSGLLTTFTLDTPADKWIGYQIIFAAGSSLCILAPLAVAQHALPLKDIPIGTGMLMFTQAIGASIFVAVAQALFTNDLNNGLDKAGVSGVYSGTFMSGGISALTDGLSGSSRNTILIVLNHALTRSWQLAVVLCCISIIGVLTVEHSKMKEKE</sequence>
<evidence type="ECO:0000256" key="1">
    <source>
        <dbReference type="ARBA" id="ARBA00004141"/>
    </source>
</evidence>
<feature type="transmembrane region" description="Helical" evidence="5">
    <location>
        <begin position="82"/>
        <end position="101"/>
    </location>
</feature>
<evidence type="ECO:0000313" key="8">
    <source>
        <dbReference type="Proteomes" id="UP001610334"/>
    </source>
</evidence>
<keyword evidence="4 5" id="KW-0472">Membrane</keyword>
<evidence type="ECO:0000256" key="3">
    <source>
        <dbReference type="ARBA" id="ARBA00022989"/>
    </source>
</evidence>
<evidence type="ECO:0000259" key="6">
    <source>
        <dbReference type="PROSITE" id="PS50850"/>
    </source>
</evidence>
<feature type="transmembrane region" description="Helical" evidence="5">
    <location>
        <begin position="243"/>
        <end position="263"/>
    </location>
</feature>
<keyword evidence="8" id="KW-1185">Reference proteome</keyword>
<keyword evidence="3 5" id="KW-1133">Transmembrane helix</keyword>
<feature type="transmembrane region" description="Helical" evidence="5">
    <location>
        <begin position="52"/>
        <end position="70"/>
    </location>
</feature>
<feature type="transmembrane region" description="Helical" evidence="5">
    <location>
        <begin position="283"/>
        <end position="301"/>
    </location>
</feature>
<feature type="domain" description="Major facilitator superfamily (MFS) profile" evidence="6">
    <location>
        <begin position="17"/>
        <end position="509"/>
    </location>
</feature>
<dbReference type="SUPFAM" id="SSF103473">
    <property type="entry name" value="MFS general substrate transporter"/>
    <property type="match status" value="1"/>
</dbReference>
<feature type="transmembrane region" description="Helical" evidence="5">
    <location>
        <begin position="407"/>
        <end position="431"/>
    </location>
</feature>
<feature type="transmembrane region" description="Helical" evidence="5">
    <location>
        <begin position="170"/>
        <end position="190"/>
    </location>
</feature>